<evidence type="ECO:0000256" key="1">
    <source>
        <dbReference type="SAM" id="MobiDB-lite"/>
    </source>
</evidence>
<evidence type="ECO:0000313" key="3">
    <source>
        <dbReference type="Proteomes" id="UP000070133"/>
    </source>
</evidence>
<dbReference type="EMBL" id="LFZN01000046">
    <property type="protein sequence ID" value="KXT02076.1"/>
    <property type="molecule type" value="Genomic_DNA"/>
</dbReference>
<gene>
    <name evidence="2" type="ORF">AC578_6670</name>
</gene>
<evidence type="ECO:0000313" key="2">
    <source>
        <dbReference type="EMBL" id="KXT02076.1"/>
    </source>
</evidence>
<reference evidence="2 3" key="1">
    <citation type="submission" date="2015-07" db="EMBL/GenBank/DDBJ databases">
        <title>Comparative genomics of the Sigatoka disease complex on banana suggests a link between parallel evolutionary changes in Pseudocercospora fijiensis and Pseudocercospora eumusae and increased virulence on the banana host.</title>
        <authorList>
            <person name="Chang T.-C."/>
            <person name="Salvucci A."/>
            <person name="Crous P.W."/>
            <person name="Stergiopoulos I."/>
        </authorList>
    </citation>
    <scope>NUCLEOTIDE SEQUENCE [LARGE SCALE GENOMIC DNA]</scope>
    <source>
        <strain evidence="2 3">CBS 114824</strain>
    </source>
</reference>
<dbReference type="Gene3D" id="3.80.10.10">
    <property type="entry name" value="Ribonuclease Inhibitor"/>
    <property type="match status" value="1"/>
</dbReference>
<dbReference type="OrthoDB" id="408631at2759"/>
<feature type="region of interest" description="Disordered" evidence="1">
    <location>
        <begin position="570"/>
        <end position="589"/>
    </location>
</feature>
<dbReference type="Proteomes" id="UP000070133">
    <property type="component" value="Unassembled WGS sequence"/>
</dbReference>
<comment type="caution">
    <text evidence="2">The sequence shown here is derived from an EMBL/GenBank/DDBJ whole genome shotgun (WGS) entry which is preliminary data.</text>
</comment>
<proteinExistence type="predicted"/>
<evidence type="ECO:0008006" key="4">
    <source>
        <dbReference type="Google" id="ProtNLM"/>
    </source>
</evidence>
<protein>
    <recommendedName>
        <fullName evidence="4">F-box domain-containing protein</fullName>
    </recommendedName>
</protein>
<name>A0A139HI28_9PEZI</name>
<keyword evidence="3" id="KW-1185">Reference proteome</keyword>
<organism evidence="2 3">
    <name type="scientific">Pseudocercospora eumusae</name>
    <dbReference type="NCBI Taxonomy" id="321146"/>
    <lineage>
        <taxon>Eukaryota</taxon>
        <taxon>Fungi</taxon>
        <taxon>Dikarya</taxon>
        <taxon>Ascomycota</taxon>
        <taxon>Pezizomycotina</taxon>
        <taxon>Dothideomycetes</taxon>
        <taxon>Dothideomycetidae</taxon>
        <taxon>Mycosphaerellales</taxon>
        <taxon>Mycosphaerellaceae</taxon>
        <taxon>Pseudocercospora</taxon>
    </lineage>
</organism>
<dbReference type="InterPro" id="IPR032675">
    <property type="entry name" value="LRR_dom_sf"/>
</dbReference>
<dbReference type="SUPFAM" id="SSF52047">
    <property type="entry name" value="RNI-like"/>
    <property type="match status" value="1"/>
</dbReference>
<dbReference type="AlphaFoldDB" id="A0A139HI28"/>
<accession>A0A139HI28</accession>
<sequence length="844" mass="92887">MEAAPPSYQKATLIDFWDIVARYMPSNDLCSASLVCSRWHTTFAPHIWGNPASHFGLENDRVYVALTRFKRTLQTARLLVRSMTHTLHLPPAHAEIYNGPHADWLRDVMERLPNLQSLIVRGLPFFDYAALQALVLFRKKSEDRRAPPAGVIELPGSSGSFFQSPTTTIPSFGLRLLDASRCPNVTSSGLAAALGRFEGLLYLDLSFSYPARDPAVLETLRKFSGLQVLKLRGVSLKDESIEVLRKAIGVRVRSLDVRDNQLTDRGVRALLEYCFLLSNADSSNGLASLASGQRSPTLLPYLGSEMLEIYQGEDFEGYLRSAFTGRFVSRLAIEDAPAGGITHLYIAGNMVTVEGLSGLVRAQRLHVLDIGPVAAAKVRHHSFSGGEQESNVTMPGVEKLTPVFAKHAADALTFLRVDHGLITKDAHQSHPEEVVQGRVELGDTSLPYVPTHSAELPANVVRPERFELPTDQQTPRFELEADPITFAISPAADDTYKIEIPQEPDKQDDTFKIVADGNSGSPSEARRGSALAPEVVDSFTNNIRNTMLSPVSAMGEGTMMSVNGIPSPIALNSPNVSPPRTPRPRSYSSVATERKARLNAHVLAGRNLHPAMLPHISTLVLTDVPPFSQDRNVADRIICFVKQCAEEASLARKQAELDYSAPPGRKGHATALKHSADKFFALKRLVLEMAPEGGRPKGKASQWLNQETRSVTEDRDSESLWNAATTDFSFFGEEENMFPTLETGRFAGSGATEKEVSFGQQLQTPVQTKPVGPPRIDNIALLSAFRRERKLAHQRAVEAAGNADVQVEGLWDGVVQVVRSNMAIRSDEEMDYYGNKFINNYLYR</sequence>
<dbReference type="STRING" id="321146.A0A139HI28"/>